<dbReference type="GO" id="GO:0022857">
    <property type="term" value="F:transmembrane transporter activity"/>
    <property type="evidence" value="ECO:0007669"/>
    <property type="project" value="InterPro"/>
</dbReference>
<comment type="caution">
    <text evidence="7">The sequence shown here is derived from an EMBL/GenBank/DDBJ whole genome shotgun (WGS) entry which is preliminary data.</text>
</comment>
<dbReference type="RefSeq" id="WP_271205312.1">
    <property type="nucleotide sequence ID" value="NZ_BSFK01000016.1"/>
</dbReference>
<reference evidence="7" key="1">
    <citation type="journal article" date="2014" name="Int. J. Syst. Evol. Microbiol.">
        <title>Complete genome sequence of Corynebacterium casei LMG S-19264T (=DSM 44701T), isolated from a smear-ripened cheese.</title>
        <authorList>
            <consortium name="US DOE Joint Genome Institute (JGI-PGF)"/>
            <person name="Walter F."/>
            <person name="Albersmeier A."/>
            <person name="Kalinowski J."/>
            <person name="Ruckert C."/>
        </authorList>
    </citation>
    <scope>NUCLEOTIDE SEQUENCE</scope>
    <source>
        <strain evidence="7">VKM B-2555</strain>
    </source>
</reference>
<feature type="transmembrane region" description="Helical" evidence="6">
    <location>
        <begin position="83"/>
        <end position="102"/>
    </location>
</feature>
<dbReference type="Proteomes" id="UP001143364">
    <property type="component" value="Unassembled WGS sequence"/>
</dbReference>
<evidence type="ECO:0000256" key="2">
    <source>
        <dbReference type="ARBA" id="ARBA00022475"/>
    </source>
</evidence>
<evidence type="ECO:0000256" key="4">
    <source>
        <dbReference type="ARBA" id="ARBA00022989"/>
    </source>
</evidence>
<feature type="transmembrane region" description="Helical" evidence="6">
    <location>
        <begin position="493"/>
        <end position="513"/>
    </location>
</feature>
<organism evidence="7 8">
    <name type="scientific">Methylopila jiangsuensis</name>
    <dbReference type="NCBI Taxonomy" id="586230"/>
    <lineage>
        <taxon>Bacteria</taxon>
        <taxon>Pseudomonadati</taxon>
        <taxon>Pseudomonadota</taxon>
        <taxon>Alphaproteobacteria</taxon>
        <taxon>Hyphomicrobiales</taxon>
        <taxon>Methylopilaceae</taxon>
        <taxon>Methylopila</taxon>
    </lineage>
</organism>
<reference evidence="7" key="2">
    <citation type="submission" date="2023-01" db="EMBL/GenBank/DDBJ databases">
        <authorList>
            <person name="Sun Q."/>
            <person name="Evtushenko L."/>
        </authorList>
    </citation>
    <scope>NUCLEOTIDE SEQUENCE</scope>
    <source>
        <strain evidence="7">VKM B-2555</strain>
    </source>
</reference>
<feature type="transmembrane region" description="Helical" evidence="6">
    <location>
        <begin position="412"/>
        <end position="431"/>
    </location>
</feature>
<evidence type="ECO:0000256" key="3">
    <source>
        <dbReference type="ARBA" id="ARBA00022692"/>
    </source>
</evidence>
<proteinExistence type="predicted"/>
<evidence type="ECO:0000313" key="8">
    <source>
        <dbReference type="Proteomes" id="UP001143364"/>
    </source>
</evidence>
<feature type="transmembrane region" description="Helical" evidence="6">
    <location>
        <begin position="60"/>
        <end position="77"/>
    </location>
</feature>
<dbReference type="PANTHER" id="PTHR30509">
    <property type="entry name" value="P-HYDROXYBENZOIC ACID EFFLUX PUMP SUBUNIT-RELATED"/>
    <property type="match status" value="1"/>
</dbReference>
<dbReference type="EMBL" id="BSFK01000016">
    <property type="protein sequence ID" value="GLK77467.1"/>
    <property type="molecule type" value="Genomic_DNA"/>
</dbReference>
<feature type="transmembrane region" description="Helical" evidence="6">
    <location>
        <begin position="358"/>
        <end position="376"/>
    </location>
</feature>
<dbReference type="Pfam" id="PF04632">
    <property type="entry name" value="FUSC"/>
    <property type="match status" value="1"/>
</dbReference>
<feature type="transmembrane region" description="Helical" evidence="6">
    <location>
        <begin position="437"/>
        <end position="455"/>
    </location>
</feature>
<keyword evidence="2" id="KW-1003">Cell membrane</keyword>
<dbReference type="PANTHER" id="PTHR30509:SF40">
    <property type="entry name" value="BLR3852 PROTEIN"/>
    <property type="match status" value="1"/>
</dbReference>
<keyword evidence="3 6" id="KW-0812">Transmembrane</keyword>
<dbReference type="AlphaFoldDB" id="A0A9W6JI45"/>
<evidence type="ECO:0000313" key="7">
    <source>
        <dbReference type="EMBL" id="GLK77467.1"/>
    </source>
</evidence>
<feature type="transmembrane region" description="Helical" evidence="6">
    <location>
        <begin position="462"/>
        <end position="481"/>
    </location>
</feature>
<gene>
    <name evidence="7" type="ORF">GCM10008171_27210</name>
</gene>
<dbReference type="GO" id="GO:0005886">
    <property type="term" value="C:plasma membrane"/>
    <property type="evidence" value="ECO:0007669"/>
    <property type="project" value="UniProtKB-SubCell"/>
</dbReference>
<protein>
    <submittedName>
        <fullName evidence="7">Fusaric acid transporter</fullName>
    </submittedName>
</protein>
<comment type="subcellular location">
    <subcellularLocation>
        <location evidence="1">Cell membrane</location>
        <topology evidence="1">Multi-pass membrane protein</topology>
    </subcellularLocation>
</comment>
<evidence type="ECO:0000256" key="6">
    <source>
        <dbReference type="SAM" id="Phobius"/>
    </source>
</evidence>
<accession>A0A9W6JI45</accession>
<dbReference type="InterPro" id="IPR006726">
    <property type="entry name" value="PHBA_efflux_AaeB/fusaric-R"/>
</dbReference>
<keyword evidence="4 6" id="KW-1133">Transmembrane helix</keyword>
<keyword evidence="8" id="KW-1185">Reference proteome</keyword>
<feature type="transmembrane region" description="Helical" evidence="6">
    <location>
        <begin position="382"/>
        <end position="400"/>
    </location>
</feature>
<evidence type="ECO:0000256" key="5">
    <source>
        <dbReference type="ARBA" id="ARBA00023136"/>
    </source>
</evidence>
<keyword evidence="5 6" id="KW-0472">Membrane</keyword>
<sequence>MNALSSAKLIFALRTTAAALLAAYAAFVINLPQAATSMMTVFIVSQPLAGMVLSKSLFRVVGTVIGASAAVLFAALFAQTPELMVGAASLWIGACVAVSVLLRDAPAAYGALLSGYTVAIIAFPNVDAPQAVFLSALDRGAEICVGIVAATVLSQTLFPQTAAEALKRATGAAVASVAAFAADTLRGRPDRTQAMRDRRAMISAVLKLDGLRVHAAFDDAGVRLSNRRLRLLHGRLMNLLALVVSIHDRMEILREQFPDKVEALRPRLRQAADALEHRGDPQALAAARARLASALPDTEAMRGDRGLVVERVLLVRAMDLLDFAADVERLGEARGPAQALKDESADDVALARYRDPRLALVSGGVAAIALIVISVFWSASGWNAGAGAAVMVAVMTSLFAQQDDPAAAAGAFFKATVAATAIAAVYAFAVLPRIEGFETLAISFAPLLIGAGYAMTFPRFALLGLAVALGALNLINLTNVATHDFAAFANNALAQLVGIGVAAALLGTLRPIGASWPIARLVRGLHEDLAGAMAGRDVGRLAFEARMFDRIDGLMARLDLSDPDQLALEQGALAGVRVGLNALALRRVARTLPAPADQAVSDALAALTRHFRRLARGEASAVPLDRLDAALDAALDPRLGAREDADDLPIWIAALRGALARHPKLFGAPAPEGGAA</sequence>
<evidence type="ECO:0000256" key="1">
    <source>
        <dbReference type="ARBA" id="ARBA00004651"/>
    </source>
</evidence>
<name>A0A9W6JI45_9HYPH</name>